<dbReference type="InterPro" id="IPR002477">
    <property type="entry name" value="Peptidoglycan-bd-like"/>
</dbReference>
<dbReference type="Proteomes" id="UP000199321">
    <property type="component" value="Unassembled WGS sequence"/>
</dbReference>
<dbReference type="EMBL" id="FNBA01000004">
    <property type="protein sequence ID" value="SDE99920.1"/>
    <property type="molecule type" value="Genomic_DNA"/>
</dbReference>
<dbReference type="SUPFAM" id="SSF47090">
    <property type="entry name" value="PGBD-like"/>
    <property type="match status" value="1"/>
</dbReference>
<protein>
    <submittedName>
        <fullName evidence="2">CHAP domain-containing protein</fullName>
    </submittedName>
</protein>
<evidence type="ECO:0000259" key="1">
    <source>
        <dbReference type="Pfam" id="PF01471"/>
    </source>
</evidence>
<keyword evidence="3" id="KW-1185">Reference proteome</keyword>
<dbReference type="RefSeq" id="WP_093144758.1">
    <property type="nucleotide sequence ID" value="NZ_BMWO01000004.1"/>
</dbReference>
<feature type="domain" description="Peptidoglycan binding-like" evidence="1">
    <location>
        <begin position="25"/>
        <end position="86"/>
    </location>
</feature>
<dbReference type="AlphaFoldDB" id="A0A1G7HHF4"/>
<dbReference type="Gene3D" id="1.10.101.10">
    <property type="entry name" value="PGBD-like superfamily/PGBD"/>
    <property type="match status" value="1"/>
</dbReference>
<accession>A0A1G7HHF4</accession>
<dbReference type="OrthoDB" id="9812621at2"/>
<sequence length="274" mass="30550">MKKTSYLKELTIKSTQKRRGTSNNRKDVMKIQSWLSLYAIQHPSSGTVTAIDGDFGPATEKAVKNYQIEMNLPVSGIVNQEVFSKLCGTMERAFTLSTAETDVRTLVVKAAENHLASFPYELQIKGASNSGPWVRAYMDGHEGSSWYWCMGFAQTIIDQAASTVGKNFKTLFPLTYSCDTVGTKGLEKGLLHRYQKIRKDPSLMKPGDLFLLQKSTYDWTHTGIITAIKDDVIETIEGNTNEAGSRNGIAVMKRTRNFQRSKLDVFSIDPLTLG</sequence>
<dbReference type="STRING" id="227084.SAMN05421855_10498"/>
<reference evidence="2 3" key="1">
    <citation type="submission" date="2016-10" db="EMBL/GenBank/DDBJ databases">
        <authorList>
            <person name="de Groot N.N."/>
        </authorList>
    </citation>
    <scope>NUCLEOTIDE SEQUENCE [LARGE SCALE GENOMIC DNA]</scope>
    <source>
        <strain evidence="2 3">DSM 16195</strain>
    </source>
</reference>
<gene>
    <name evidence="2" type="ORF">SAMN05421855_10498</name>
</gene>
<dbReference type="InterPro" id="IPR036365">
    <property type="entry name" value="PGBD-like_sf"/>
</dbReference>
<dbReference type="Pfam" id="PF01471">
    <property type="entry name" value="PG_binding_1"/>
    <property type="match status" value="1"/>
</dbReference>
<evidence type="ECO:0000313" key="2">
    <source>
        <dbReference type="EMBL" id="SDE99920.1"/>
    </source>
</evidence>
<proteinExistence type="predicted"/>
<evidence type="ECO:0000313" key="3">
    <source>
        <dbReference type="Proteomes" id="UP000199321"/>
    </source>
</evidence>
<name>A0A1G7HHF4_9FLAO</name>
<dbReference type="InterPro" id="IPR036366">
    <property type="entry name" value="PGBDSf"/>
</dbReference>
<organism evidence="2 3">
    <name type="scientific">Ulvibacter litoralis</name>
    <dbReference type="NCBI Taxonomy" id="227084"/>
    <lineage>
        <taxon>Bacteria</taxon>
        <taxon>Pseudomonadati</taxon>
        <taxon>Bacteroidota</taxon>
        <taxon>Flavobacteriia</taxon>
        <taxon>Flavobacteriales</taxon>
        <taxon>Flavobacteriaceae</taxon>
        <taxon>Ulvibacter</taxon>
    </lineage>
</organism>